<evidence type="ECO:0000256" key="1">
    <source>
        <dbReference type="SAM" id="MobiDB-lite"/>
    </source>
</evidence>
<name>A0A6J2XVY8_SITOR</name>
<accession>A0A6J2XVY8</accession>
<feature type="region of interest" description="Disordered" evidence="1">
    <location>
        <begin position="23"/>
        <end position="64"/>
    </location>
</feature>
<protein>
    <submittedName>
        <fullName evidence="4">Uncharacterized protein LOC115881535</fullName>
    </submittedName>
</protein>
<keyword evidence="3" id="KW-1185">Reference proteome</keyword>
<feature type="signal peptide" evidence="2">
    <location>
        <begin position="1"/>
        <end position="19"/>
    </location>
</feature>
<keyword evidence="2" id="KW-0732">Signal</keyword>
<reference evidence="4" key="1">
    <citation type="submission" date="2025-08" db="UniProtKB">
        <authorList>
            <consortium name="RefSeq"/>
        </authorList>
    </citation>
    <scope>IDENTIFICATION</scope>
    <source>
        <tissue evidence="4">Gonads</tissue>
    </source>
</reference>
<proteinExistence type="predicted"/>
<gene>
    <name evidence="4" type="primary">LOC115881535</name>
</gene>
<dbReference type="KEGG" id="soy:115881535"/>
<dbReference type="GeneID" id="115881535"/>
<dbReference type="RefSeq" id="XP_030754930.1">
    <property type="nucleotide sequence ID" value="XM_030899070.1"/>
</dbReference>
<evidence type="ECO:0000313" key="3">
    <source>
        <dbReference type="Proteomes" id="UP000504635"/>
    </source>
</evidence>
<dbReference type="Proteomes" id="UP000504635">
    <property type="component" value="Unplaced"/>
</dbReference>
<sequence>MHFSLSILVAGAVLTIAAAQFPQYPPQFHEGPPPQPFSHLPSLHRGGAPGAYQNRPPPHFNPFGNIYNPEGQKLTCRMVCAPSEVDDVETVKKPEKKNDSDENKLDNNE</sequence>
<feature type="region of interest" description="Disordered" evidence="1">
    <location>
        <begin position="85"/>
        <end position="109"/>
    </location>
</feature>
<dbReference type="InParanoid" id="A0A6J2XVY8"/>
<evidence type="ECO:0000256" key="2">
    <source>
        <dbReference type="SAM" id="SignalP"/>
    </source>
</evidence>
<dbReference type="OrthoDB" id="6780549at2759"/>
<feature type="chain" id="PRO_5027088135" evidence="2">
    <location>
        <begin position="20"/>
        <end position="109"/>
    </location>
</feature>
<organism evidence="3 4">
    <name type="scientific">Sitophilus oryzae</name>
    <name type="common">Rice weevil</name>
    <name type="synonym">Curculio oryzae</name>
    <dbReference type="NCBI Taxonomy" id="7048"/>
    <lineage>
        <taxon>Eukaryota</taxon>
        <taxon>Metazoa</taxon>
        <taxon>Ecdysozoa</taxon>
        <taxon>Arthropoda</taxon>
        <taxon>Hexapoda</taxon>
        <taxon>Insecta</taxon>
        <taxon>Pterygota</taxon>
        <taxon>Neoptera</taxon>
        <taxon>Endopterygota</taxon>
        <taxon>Coleoptera</taxon>
        <taxon>Polyphaga</taxon>
        <taxon>Cucujiformia</taxon>
        <taxon>Curculionidae</taxon>
        <taxon>Dryophthorinae</taxon>
        <taxon>Sitophilus</taxon>
    </lineage>
</organism>
<dbReference type="AlphaFoldDB" id="A0A6J2XVY8"/>
<feature type="compositionally biased region" description="Basic and acidic residues" evidence="1">
    <location>
        <begin position="89"/>
        <end position="109"/>
    </location>
</feature>
<evidence type="ECO:0000313" key="4">
    <source>
        <dbReference type="RefSeq" id="XP_030754930.1"/>
    </source>
</evidence>